<dbReference type="PANTHER" id="PTHR42103">
    <property type="entry name" value="ALPHA/BETA-HYDROLASES SUPERFAMILY PROTEIN"/>
    <property type="match status" value="1"/>
</dbReference>
<reference evidence="2 3" key="1">
    <citation type="journal article" date="2011" name="Science">
        <title>The Selaginella genome identifies genetic changes associated with the evolution of vascular plants.</title>
        <authorList>
            <person name="Banks J.A."/>
            <person name="Nishiyama T."/>
            <person name="Hasebe M."/>
            <person name="Bowman J.L."/>
            <person name="Gribskov M."/>
            <person name="dePamphilis C."/>
            <person name="Albert V.A."/>
            <person name="Aono N."/>
            <person name="Aoyama T."/>
            <person name="Ambrose B.A."/>
            <person name="Ashton N.W."/>
            <person name="Axtell M.J."/>
            <person name="Barker E."/>
            <person name="Barker M.S."/>
            <person name="Bennetzen J.L."/>
            <person name="Bonawitz N.D."/>
            <person name="Chapple C."/>
            <person name="Cheng C."/>
            <person name="Correa L.G."/>
            <person name="Dacre M."/>
            <person name="DeBarry J."/>
            <person name="Dreyer I."/>
            <person name="Elias M."/>
            <person name="Engstrom E.M."/>
            <person name="Estelle M."/>
            <person name="Feng L."/>
            <person name="Finet C."/>
            <person name="Floyd S.K."/>
            <person name="Frommer W.B."/>
            <person name="Fujita T."/>
            <person name="Gramzow L."/>
            <person name="Gutensohn M."/>
            <person name="Harholt J."/>
            <person name="Hattori M."/>
            <person name="Heyl A."/>
            <person name="Hirai T."/>
            <person name="Hiwatashi Y."/>
            <person name="Ishikawa M."/>
            <person name="Iwata M."/>
            <person name="Karol K.G."/>
            <person name="Koehler B."/>
            <person name="Kolukisaoglu U."/>
            <person name="Kubo M."/>
            <person name="Kurata T."/>
            <person name="Lalonde S."/>
            <person name="Li K."/>
            <person name="Li Y."/>
            <person name="Litt A."/>
            <person name="Lyons E."/>
            <person name="Manning G."/>
            <person name="Maruyama T."/>
            <person name="Michael T.P."/>
            <person name="Mikami K."/>
            <person name="Miyazaki S."/>
            <person name="Morinaga S."/>
            <person name="Murata T."/>
            <person name="Mueller-Roeber B."/>
            <person name="Nelson D.R."/>
            <person name="Obara M."/>
            <person name="Oguri Y."/>
            <person name="Olmstead R.G."/>
            <person name="Onodera N."/>
            <person name="Petersen B.L."/>
            <person name="Pils B."/>
            <person name="Prigge M."/>
            <person name="Rensing S.A."/>
            <person name="Riano-Pachon D.M."/>
            <person name="Roberts A.W."/>
            <person name="Sato Y."/>
            <person name="Scheller H.V."/>
            <person name="Schulz B."/>
            <person name="Schulz C."/>
            <person name="Shakirov E.V."/>
            <person name="Shibagaki N."/>
            <person name="Shinohara N."/>
            <person name="Shippen D.E."/>
            <person name="Soerensen I."/>
            <person name="Sotooka R."/>
            <person name="Sugimoto N."/>
            <person name="Sugita M."/>
            <person name="Sumikawa N."/>
            <person name="Tanurdzic M."/>
            <person name="Theissen G."/>
            <person name="Ulvskov P."/>
            <person name="Wakazuki S."/>
            <person name="Weng J.K."/>
            <person name="Willats W.W."/>
            <person name="Wipf D."/>
            <person name="Wolf P.G."/>
            <person name="Yang L."/>
            <person name="Zimmer A.D."/>
            <person name="Zhu Q."/>
            <person name="Mitros T."/>
            <person name="Hellsten U."/>
            <person name="Loque D."/>
            <person name="Otillar R."/>
            <person name="Salamov A."/>
            <person name="Schmutz J."/>
            <person name="Shapiro H."/>
            <person name="Lindquist E."/>
            <person name="Lucas S."/>
            <person name="Rokhsar D."/>
            <person name="Grigoriev I.V."/>
        </authorList>
    </citation>
    <scope>NUCLEOTIDE SEQUENCE [LARGE SCALE GENOMIC DNA]</scope>
</reference>
<organism evidence="3">
    <name type="scientific">Selaginella moellendorffii</name>
    <name type="common">Spikemoss</name>
    <dbReference type="NCBI Taxonomy" id="88036"/>
    <lineage>
        <taxon>Eukaryota</taxon>
        <taxon>Viridiplantae</taxon>
        <taxon>Streptophyta</taxon>
        <taxon>Embryophyta</taxon>
        <taxon>Tracheophyta</taxon>
        <taxon>Lycopodiopsida</taxon>
        <taxon>Selaginellales</taxon>
        <taxon>Selaginellaceae</taxon>
        <taxon>Selaginella</taxon>
    </lineage>
</organism>
<dbReference type="InterPro" id="IPR029058">
    <property type="entry name" value="AB_hydrolase_fold"/>
</dbReference>
<feature type="domain" description="Xaa-Pro dipeptidyl-peptidase-like" evidence="1">
    <location>
        <begin position="13"/>
        <end position="115"/>
    </location>
</feature>
<dbReference type="KEGG" id="smo:SELMODRAFT_94282"/>
<sequence>MAVEFESVDGGNGISLAVRIYRPAEEARIADLALVLVHQFTVLGGCQGLLKGMATELNNRGYLVVTFDMRGAGRSSGRATLTGSSEVQDVVRVCEWAVEKIPASRIVLVGSSAGAPIAGSAVDQVKEVVGYVGLGYPFGFWASVLFGRHNKAILQSAKPKLFVMGTRDGFTSVKQLESKLKSAVGRAETRLVPGVGHFQMEAPDYDPMMANFVTEFCKSL</sequence>
<keyword evidence="3" id="KW-1185">Reference proteome</keyword>
<dbReference type="InParanoid" id="D8RIB5"/>
<dbReference type="OMA" id="THLIQGA"/>
<dbReference type="FunCoup" id="D8RIB5">
    <property type="interactions" value="96"/>
</dbReference>
<dbReference type="GO" id="GO:0016787">
    <property type="term" value="F:hydrolase activity"/>
    <property type="evidence" value="ECO:0007669"/>
    <property type="project" value="InterPro"/>
</dbReference>
<gene>
    <name evidence="2" type="ORF">SELMODRAFT_94282</name>
</gene>
<dbReference type="Gene3D" id="3.40.50.1820">
    <property type="entry name" value="alpha/beta hydrolase"/>
    <property type="match status" value="1"/>
</dbReference>
<protein>
    <recommendedName>
        <fullName evidence="1">Xaa-Pro dipeptidyl-peptidase-like domain-containing protein</fullName>
    </recommendedName>
</protein>
<evidence type="ECO:0000313" key="3">
    <source>
        <dbReference type="Proteomes" id="UP000001514"/>
    </source>
</evidence>
<dbReference type="Gramene" id="EFJ28066">
    <property type="protein sequence ID" value="EFJ28066"/>
    <property type="gene ID" value="SELMODRAFT_94282"/>
</dbReference>
<dbReference type="SUPFAM" id="SSF53474">
    <property type="entry name" value="alpha/beta-Hydrolases"/>
    <property type="match status" value="1"/>
</dbReference>
<dbReference type="STRING" id="88036.D8RIB5"/>
<dbReference type="EMBL" id="GL377580">
    <property type="protein sequence ID" value="EFJ28066.1"/>
    <property type="molecule type" value="Genomic_DNA"/>
</dbReference>
<dbReference type="OrthoDB" id="10260961at2759"/>
<evidence type="ECO:0000313" key="2">
    <source>
        <dbReference type="EMBL" id="EFJ28066.1"/>
    </source>
</evidence>
<dbReference type="HOGENOM" id="CLU_109985_0_0_1"/>
<accession>D8RIB5</accession>
<dbReference type="Pfam" id="PF02129">
    <property type="entry name" value="Peptidase_S15"/>
    <property type="match status" value="1"/>
</dbReference>
<dbReference type="PANTHER" id="PTHR42103:SF2">
    <property type="entry name" value="AB HYDROLASE-1 DOMAIN-CONTAINING PROTEIN"/>
    <property type="match status" value="1"/>
</dbReference>
<dbReference type="InterPro" id="IPR000383">
    <property type="entry name" value="Xaa-Pro-like_dom"/>
</dbReference>
<proteinExistence type="predicted"/>
<dbReference type="Proteomes" id="UP000001514">
    <property type="component" value="Unassembled WGS sequence"/>
</dbReference>
<evidence type="ECO:0000259" key="1">
    <source>
        <dbReference type="Pfam" id="PF02129"/>
    </source>
</evidence>
<dbReference type="AlphaFoldDB" id="D8RIB5"/>
<dbReference type="eggNOG" id="ENOG502QR04">
    <property type="taxonomic scope" value="Eukaryota"/>
</dbReference>
<name>D8RIB5_SELML</name>